<dbReference type="SUPFAM" id="SSF51556">
    <property type="entry name" value="Metallo-dependent hydrolases"/>
    <property type="match status" value="1"/>
</dbReference>
<keyword evidence="9" id="KW-0732">Signal</keyword>
<keyword evidence="2 7" id="KW-0479">Metal-binding</keyword>
<feature type="binding site" evidence="7">
    <location>
        <position position="345"/>
    </location>
    <ligand>
        <name>Zn(2+)</name>
        <dbReference type="ChEBI" id="CHEBI:29105"/>
        <note>catalytic</note>
    </ligand>
</feature>
<dbReference type="AlphaFoldDB" id="A0A9P8I4R7"/>
<dbReference type="EC" id="3.5.4.2" evidence="7"/>
<feature type="binding site" evidence="7">
    <location>
        <position position="76"/>
    </location>
    <ligand>
        <name>Zn(2+)</name>
        <dbReference type="ChEBI" id="CHEBI:29105"/>
        <note>catalytic</note>
    </ligand>
</feature>
<feature type="signal peptide" evidence="9">
    <location>
        <begin position="1"/>
        <end position="15"/>
    </location>
</feature>
<comment type="cofactor">
    <cofactor evidence="7">
        <name>Zn(2+)</name>
        <dbReference type="ChEBI" id="CHEBI:29105"/>
    </cofactor>
    <text evidence="7">Binds 1 zinc ion per subunit.</text>
</comment>
<feature type="compositionally biased region" description="Low complexity" evidence="8">
    <location>
        <begin position="48"/>
        <end position="58"/>
    </location>
</feature>
<evidence type="ECO:0000256" key="9">
    <source>
        <dbReference type="SAM" id="SignalP"/>
    </source>
</evidence>
<dbReference type="GO" id="GO:0008270">
    <property type="term" value="F:zinc ion binding"/>
    <property type="evidence" value="ECO:0007669"/>
    <property type="project" value="UniProtKB-UniRule"/>
</dbReference>
<feature type="binding site" evidence="7">
    <location>
        <position position="346"/>
    </location>
    <ligand>
        <name>substrate</name>
    </ligand>
</feature>
<feature type="binding site" evidence="7">
    <location>
        <position position="74"/>
    </location>
    <ligand>
        <name>Zn(2+)</name>
        <dbReference type="ChEBI" id="CHEBI:29105"/>
        <note>catalytic</note>
    </ligand>
</feature>
<dbReference type="InterPro" id="IPR006330">
    <property type="entry name" value="Ado/ade_deaminase"/>
</dbReference>
<gene>
    <name evidence="7" type="primary">AAH1</name>
    <name evidence="11" type="ORF">FGG08_002430</name>
</gene>
<dbReference type="GO" id="GO:0000034">
    <property type="term" value="F:adenine deaminase activity"/>
    <property type="evidence" value="ECO:0007669"/>
    <property type="project" value="UniProtKB-UniRule"/>
</dbReference>
<keyword evidence="5 7" id="KW-0546">Nucleotide metabolism</keyword>
<reference evidence="11" key="1">
    <citation type="submission" date="2021-03" db="EMBL/GenBank/DDBJ databases">
        <title>Comparative genomics and phylogenomic investigation of the class Geoglossomycetes provide insights into ecological specialization and systematics.</title>
        <authorList>
            <person name="Melie T."/>
            <person name="Pirro S."/>
            <person name="Miller A.N."/>
            <person name="Quandt A."/>
        </authorList>
    </citation>
    <scope>NUCLEOTIDE SEQUENCE</scope>
    <source>
        <strain evidence="11">GBOQ0MN5Z8</strain>
    </source>
</reference>
<name>A0A9P8I4R7_9PEZI</name>
<protein>
    <recommendedName>
        <fullName evidence="7">Adenine deaminase</fullName>
        <shortName evidence="7">ADE</shortName>
        <ecNumber evidence="7">3.5.4.2</ecNumber>
    </recommendedName>
    <alternativeName>
        <fullName evidence="7">Adenine aminohydrolase</fullName>
        <shortName evidence="7">AAH</shortName>
    </alternativeName>
</protein>
<dbReference type="InterPro" id="IPR006650">
    <property type="entry name" value="A/AMP_deam_AS"/>
</dbReference>
<dbReference type="PANTHER" id="PTHR43114:SF6">
    <property type="entry name" value="ADENINE DEAMINASE"/>
    <property type="match status" value="1"/>
</dbReference>
<keyword evidence="3 7" id="KW-0378">Hydrolase</keyword>
<sequence length="412" mass="43369">MVFMLAALMASSSSAGSPSPSSSSSARRDGGRNVDGDWKRKVDGGDDNGNNNNNSNNSTTHHPFLSAFPKCEHHIHLEGALTAPLLLALSAKNNIPLPSSSPDQPPTLDSLTALLSPPHSSLQAFLTLYEAHQTVLRTASDFDLLAWTYLRRAHADHVVHAELSLDAQAHTARGVALSAAIDGVSAARRRAEAELGVSSRLVLCFQRDRPVADALRTLREAAPHLASGAVAGVGLDSCEAGFPPGAFAGVFAEAARLGARTTAHAGEGAGWDYVRDAVERLGVARIDHGVRAAESAELVARLAAAGTLLTVCPLSNVSLGCVAAVRELPVRRFLDAGVRFSINSDDPAYFGGYLLDNYVAVQEAFGLSVGEWGVIGRASIEGSWVDGGRKREMLGELEALLKGFEGAEPRDL</sequence>
<feature type="active site" description="Proton donor" evidence="7">
    <location>
        <position position="267"/>
    </location>
</feature>
<dbReference type="Proteomes" id="UP000698800">
    <property type="component" value="Unassembled WGS sequence"/>
</dbReference>
<keyword evidence="12" id="KW-1185">Reference proteome</keyword>
<dbReference type="InterPro" id="IPR032466">
    <property type="entry name" value="Metal_Hydrolase"/>
</dbReference>
<dbReference type="Pfam" id="PF00962">
    <property type="entry name" value="A_deaminase"/>
    <property type="match status" value="1"/>
</dbReference>
<keyword evidence="6 7" id="KW-0539">Nucleus</keyword>
<evidence type="ECO:0000256" key="8">
    <source>
        <dbReference type="SAM" id="MobiDB-lite"/>
    </source>
</evidence>
<evidence type="ECO:0000313" key="11">
    <source>
        <dbReference type="EMBL" id="KAH0543266.1"/>
    </source>
</evidence>
<dbReference type="GO" id="GO:0043103">
    <property type="term" value="P:hypoxanthine salvage"/>
    <property type="evidence" value="ECO:0007669"/>
    <property type="project" value="UniProtKB-UniRule"/>
</dbReference>
<feature type="compositionally biased region" description="Low complexity" evidence="8">
    <location>
        <begin position="12"/>
        <end position="25"/>
    </location>
</feature>
<dbReference type="GO" id="GO:0005829">
    <property type="term" value="C:cytosol"/>
    <property type="evidence" value="ECO:0007669"/>
    <property type="project" value="TreeGrafter"/>
</dbReference>
<dbReference type="HAMAP" id="MF_01962">
    <property type="entry name" value="Adenine_deaminase"/>
    <property type="match status" value="1"/>
</dbReference>
<dbReference type="GO" id="GO:0006146">
    <property type="term" value="P:adenine catabolic process"/>
    <property type="evidence" value="ECO:0007669"/>
    <property type="project" value="UniProtKB-UniRule"/>
</dbReference>
<dbReference type="EMBL" id="JAGHQL010000036">
    <property type="protein sequence ID" value="KAH0543266.1"/>
    <property type="molecule type" value="Genomic_DNA"/>
</dbReference>
<feature type="compositionally biased region" description="Basic and acidic residues" evidence="8">
    <location>
        <begin position="26"/>
        <end position="44"/>
    </location>
</feature>
<dbReference type="GO" id="GO:0009168">
    <property type="term" value="P:purine ribonucleoside monophosphate biosynthetic process"/>
    <property type="evidence" value="ECO:0007669"/>
    <property type="project" value="InterPro"/>
</dbReference>
<feature type="region of interest" description="Disordered" evidence="8">
    <location>
        <begin position="12"/>
        <end position="61"/>
    </location>
</feature>
<dbReference type="OrthoDB" id="272271at2759"/>
<dbReference type="InterPro" id="IPR028892">
    <property type="entry name" value="ADE"/>
</dbReference>
<evidence type="ECO:0000313" key="12">
    <source>
        <dbReference type="Proteomes" id="UP000698800"/>
    </source>
</evidence>
<comment type="subcellular location">
    <subcellularLocation>
        <location evidence="7">Cytoplasm</location>
    </subcellularLocation>
    <subcellularLocation>
        <location evidence="7">Nucleus</location>
    </subcellularLocation>
</comment>
<accession>A0A9P8I4R7</accession>
<evidence type="ECO:0000256" key="6">
    <source>
        <dbReference type="ARBA" id="ARBA00023242"/>
    </source>
</evidence>
<dbReference type="InterPro" id="IPR001365">
    <property type="entry name" value="A_deaminase_dom"/>
</dbReference>
<evidence type="ECO:0000256" key="1">
    <source>
        <dbReference type="ARBA" id="ARBA00022490"/>
    </source>
</evidence>
<organism evidence="11 12">
    <name type="scientific">Glutinoglossum americanum</name>
    <dbReference type="NCBI Taxonomy" id="1670608"/>
    <lineage>
        <taxon>Eukaryota</taxon>
        <taxon>Fungi</taxon>
        <taxon>Dikarya</taxon>
        <taxon>Ascomycota</taxon>
        <taxon>Pezizomycotina</taxon>
        <taxon>Geoglossomycetes</taxon>
        <taxon>Geoglossales</taxon>
        <taxon>Geoglossaceae</taxon>
        <taxon>Glutinoglossum</taxon>
    </lineage>
</organism>
<feature type="chain" id="PRO_5040163892" description="Adenine deaminase" evidence="9">
    <location>
        <begin position="16"/>
        <end position="412"/>
    </location>
</feature>
<comment type="caution">
    <text evidence="11">The sequence shown here is derived from an EMBL/GenBank/DDBJ whole genome shotgun (WGS) entry which is preliminary data.</text>
</comment>
<evidence type="ECO:0000256" key="7">
    <source>
        <dbReference type="HAMAP-Rule" id="MF_03145"/>
    </source>
</evidence>
<feature type="site" description="Important for catalytic activity" evidence="7">
    <location>
        <position position="288"/>
    </location>
</feature>
<keyword evidence="1 7" id="KW-0963">Cytoplasm</keyword>
<comment type="catalytic activity">
    <reaction evidence="7">
        <text>adenine + H2O + H(+) = hypoxanthine + NH4(+)</text>
        <dbReference type="Rhea" id="RHEA:23688"/>
        <dbReference type="ChEBI" id="CHEBI:15377"/>
        <dbReference type="ChEBI" id="CHEBI:15378"/>
        <dbReference type="ChEBI" id="CHEBI:16708"/>
        <dbReference type="ChEBI" id="CHEBI:17368"/>
        <dbReference type="ChEBI" id="CHEBI:28938"/>
        <dbReference type="EC" id="3.5.4.2"/>
    </reaction>
</comment>
<evidence type="ECO:0000256" key="3">
    <source>
        <dbReference type="ARBA" id="ARBA00022801"/>
    </source>
</evidence>
<dbReference type="Gene3D" id="3.20.20.140">
    <property type="entry name" value="Metal-dependent hydrolases"/>
    <property type="match status" value="1"/>
</dbReference>
<keyword evidence="4 7" id="KW-0862">Zinc</keyword>
<evidence type="ECO:0000259" key="10">
    <source>
        <dbReference type="Pfam" id="PF00962"/>
    </source>
</evidence>
<evidence type="ECO:0000256" key="5">
    <source>
        <dbReference type="ARBA" id="ARBA00023080"/>
    </source>
</evidence>
<feature type="domain" description="Adenosine deaminase" evidence="10">
    <location>
        <begin position="69"/>
        <end position="398"/>
    </location>
</feature>
<evidence type="ECO:0000256" key="4">
    <source>
        <dbReference type="ARBA" id="ARBA00022833"/>
    </source>
</evidence>
<comment type="function">
    <text evidence="7">Catalyzes the hydrolytic deamination of adenine to hypoxanthine. Plays an important role in the purine salvage pathway and in nitrogen catabolism.</text>
</comment>
<dbReference type="NCBIfam" id="TIGR01430">
    <property type="entry name" value="aden_deam"/>
    <property type="match status" value="1"/>
</dbReference>
<dbReference type="PROSITE" id="PS00485">
    <property type="entry name" value="A_DEAMINASE"/>
    <property type="match status" value="1"/>
</dbReference>
<feature type="binding site" evidence="7">
    <location>
        <position position="264"/>
    </location>
    <ligand>
        <name>Zn(2+)</name>
        <dbReference type="ChEBI" id="CHEBI:29105"/>
        <note>catalytic</note>
    </ligand>
</feature>
<comment type="similarity">
    <text evidence="7">Belongs to the metallo-dependent hydrolases superfamily. Adenosine and AMP deaminases family. Adenine deaminase type 2 subfamily.</text>
</comment>
<dbReference type="GO" id="GO:0009117">
    <property type="term" value="P:nucleotide metabolic process"/>
    <property type="evidence" value="ECO:0007669"/>
    <property type="project" value="UniProtKB-KW"/>
</dbReference>
<proteinExistence type="inferred from homology"/>
<dbReference type="PANTHER" id="PTHR43114">
    <property type="entry name" value="ADENINE DEAMINASE"/>
    <property type="match status" value="1"/>
</dbReference>
<dbReference type="GO" id="GO:0005634">
    <property type="term" value="C:nucleus"/>
    <property type="evidence" value="ECO:0007669"/>
    <property type="project" value="UniProtKB-SubCell"/>
</dbReference>
<evidence type="ECO:0000256" key="2">
    <source>
        <dbReference type="ARBA" id="ARBA00022723"/>
    </source>
</evidence>